<dbReference type="AlphaFoldDB" id="A0A285CQU2"/>
<name>A0A285CQU2_9BACI</name>
<reference evidence="2 3" key="1">
    <citation type="submission" date="2017-08" db="EMBL/GenBank/DDBJ databases">
        <authorList>
            <person name="de Groot N.N."/>
        </authorList>
    </citation>
    <scope>NUCLEOTIDE SEQUENCE [LARGE SCALE GENOMIC DNA]</scope>
    <source>
        <strain evidence="2 3">JC228</strain>
    </source>
</reference>
<keyword evidence="3" id="KW-1185">Reference proteome</keyword>
<dbReference type="RefSeq" id="WP_245855712.1">
    <property type="nucleotide sequence ID" value="NZ_JBEPMQ010000002.1"/>
</dbReference>
<organism evidence="2 3">
    <name type="scientific">Bacillus oleivorans</name>
    <dbReference type="NCBI Taxonomy" id="1448271"/>
    <lineage>
        <taxon>Bacteria</taxon>
        <taxon>Bacillati</taxon>
        <taxon>Bacillota</taxon>
        <taxon>Bacilli</taxon>
        <taxon>Bacillales</taxon>
        <taxon>Bacillaceae</taxon>
        <taxon>Bacillus</taxon>
    </lineage>
</organism>
<feature type="transmembrane region" description="Helical" evidence="1">
    <location>
        <begin position="47"/>
        <end position="68"/>
    </location>
</feature>
<keyword evidence="1" id="KW-0812">Transmembrane</keyword>
<dbReference type="EMBL" id="OAOP01000003">
    <property type="protein sequence ID" value="SNX69795.1"/>
    <property type="molecule type" value="Genomic_DNA"/>
</dbReference>
<keyword evidence="1" id="KW-0472">Membrane</keyword>
<accession>A0A285CQU2</accession>
<sequence length="69" mass="8265">MEIKNENENKDKEIWKFWDAIFTSGLLSFFKDSQEAQNDDKKFKQMLLQILFGIIFTVIIFVVGFWILN</sequence>
<gene>
    <name evidence="2" type="ORF">SAMN05877753_103233</name>
</gene>
<proteinExistence type="predicted"/>
<evidence type="ECO:0000313" key="2">
    <source>
        <dbReference type="EMBL" id="SNX69795.1"/>
    </source>
</evidence>
<protein>
    <submittedName>
        <fullName evidence="2">Uncharacterized protein</fullName>
    </submittedName>
</protein>
<dbReference type="Proteomes" id="UP000219546">
    <property type="component" value="Unassembled WGS sequence"/>
</dbReference>
<evidence type="ECO:0000313" key="3">
    <source>
        <dbReference type="Proteomes" id="UP000219546"/>
    </source>
</evidence>
<evidence type="ECO:0000256" key="1">
    <source>
        <dbReference type="SAM" id="Phobius"/>
    </source>
</evidence>
<keyword evidence="1" id="KW-1133">Transmembrane helix</keyword>